<sequence length="430" mass="49309">MPDQIDDIELRSEEVQEILTEAPNWMIRWGSALFLGLIVLLLAISWFIKYPDIIPSQAIITTQVPPQKERARSTGRFSAILVEDNQKVTKGQALAVIENTANYEHIYKLKETLDTISLQNDDFYFPYEKLPLMSLGNIESDYAVFVNNYLLYQINKDYQPFSNQVVANRISISEQNRRLKVAEAQRQLNKAELELAKKEKERYEELYTKGVIATSEIERRRIEYSQVERNYKNLEASISQLREGISGAQSTSRGTEISGIREEKTLLITVILSLNQLKKSIRDWELAFALTSTMDGKVSFLNFWSENQTVNAGDIVFTVIPKDGSEYIAKMKTPAQNSGKIKVGQKVILRLENYPDTEFGTLEGTITKMSVITDEDGMYAIDVALPDTLVTTFGKEIDFQQEMRGVGEIITEDLRLIERFFYQVRNIFKR</sequence>
<evidence type="ECO:0000256" key="6">
    <source>
        <dbReference type="SAM" id="Phobius"/>
    </source>
</evidence>
<comment type="subcellular location">
    <subcellularLocation>
        <location evidence="1">Membrane</location>
        <topology evidence="1">Single-pass membrane protein</topology>
    </subcellularLocation>
</comment>
<comment type="caution">
    <text evidence="7">The sequence shown here is derived from an EMBL/GenBank/DDBJ whole genome shotgun (WGS) entry which is preliminary data.</text>
</comment>
<organism evidence="7 8">
    <name type="scientific">Dokdonia ponticola</name>
    <dbReference type="NCBI Taxonomy" id="2041041"/>
    <lineage>
        <taxon>Bacteria</taxon>
        <taxon>Pseudomonadati</taxon>
        <taxon>Bacteroidota</taxon>
        <taxon>Flavobacteriia</taxon>
        <taxon>Flavobacteriales</taxon>
        <taxon>Flavobacteriaceae</taxon>
        <taxon>Dokdonia</taxon>
    </lineage>
</organism>
<name>A0ABV9I224_9FLAO</name>
<evidence type="ECO:0000256" key="3">
    <source>
        <dbReference type="ARBA" id="ARBA00022989"/>
    </source>
</evidence>
<keyword evidence="5" id="KW-0175">Coiled coil</keyword>
<gene>
    <name evidence="7" type="ORF">ACFO3O_18375</name>
</gene>
<keyword evidence="2 6" id="KW-0812">Transmembrane</keyword>
<accession>A0ABV9I224</accession>
<dbReference type="PANTHER" id="PTHR30386:SF26">
    <property type="entry name" value="TRANSPORT PROTEIN COMB"/>
    <property type="match status" value="1"/>
</dbReference>
<dbReference type="Gene3D" id="2.40.50.100">
    <property type="match status" value="1"/>
</dbReference>
<feature type="coiled-coil region" evidence="5">
    <location>
        <begin position="172"/>
        <end position="244"/>
    </location>
</feature>
<proteinExistence type="predicted"/>
<dbReference type="EMBL" id="JBHSFV010000013">
    <property type="protein sequence ID" value="MFC4635883.1"/>
    <property type="molecule type" value="Genomic_DNA"/>
</dbReference>
<feature type="transmembrane region" description="Helical" evidence="6">
    <location>
        <begin position="29"/>
        <end position="48"/>
    </location>
</feature>
<dbReference type="Proteomes" id="UP001596043">
    <property type="component" value="Unassembled WGS sequence"/>
</dbReference>
<keyword evidence="4 6" id="KW-0472">Membrane</keyword>
<dbReference type="PANTHER" id="PTHR30386">
    <property type="entry name" value="MEMBRANE FUSION SUBUNIT OF EMRAB-TOLC MULTIDRUG EFFLUX PUMP"/>
    <property type="match status" value="1"/>
</dbReference>
<reference evidence="8" key="1">
    <citation type="journal article" date="2019" name="Int. J. Syst. Evol. Microbiol.">
        <title>The Global Catalogue of Microorganisms (GCM) 10K type strain sequencing project: providing services to taxonomists for standard genome sequencing and annotation.</title>
        <authorList>
            <consortium name="The Broad Institute Genomics Platform"/>
            <consortium name="The Broad Institute Genome Sequencing Center for Infectious Disease"/>
            <person name="Wu L."/>
            <person name="Ma J."/>
        </authorList>
    </citation>
    <scope>NUCLEOTIDE SEQUENCE [LARGE SCALE GENOMIC DNA]</scope>
    <source>
        <strain evidence="8">YJ-61-S</strain>
    </source>
</reference>
<evidence type="ECO:0000313" key="7">
    <source>
        <dbReference type="EMBL" id="MFC4635883.1"/>
    </source>
</evidence>
<evidence type="ECO:0000313" key="8">
    <source>
        <dbReference type="Proteomes" id="UP001596043"/>
    </source>
</evidence>
<evidence type="ECO:0000256" key="1">
    <source>
        <dbReference type="ARBA" id="ARBA00004167"/>
    </source>
</evidence>
<dbReference type="InterPro" id="IPR050739">
    <property type="entry name" value="MFP"/>
</dbReference>
<evidence type="ECO:0000256" key="5">
    <source>
        <dbReference type="SAM" id="Coils"/>
    </source>
</evidence>
<dbReference type="Gene3D" id="1.10.287.470">
    <property type="entry name" value="Helix hairpin bin"/>
    <property type="match status" value="1"/>
</dbReference>
<keyword evidence="8" id="KW-1185">Reference proteome</keyword>
<evidence type="ECO:0000256" key="4">
    <source>
        <dbReference type="ARBA" id="ARBA00023136"/>
    </source>
</evidence>
<protein>
    <submittedName>
        <fullName evidence="7">HlyD family secretion protein</fullName>
    </submittedName>
</protein>
<dbReference type="PRINTS" id="PR01490">
    <property type="entry name" value="RTXTOXIND"/>
</dbReference>
<dbReference type="RefSeq" id="WP_379981544.1">
    <property type="nucleotide sequence ID" value="NZ_JBHSFV010000013.1"/>
</dbReference>
<evidence type="ECO:0000256" key="2">
    <source>
        <dbReference type="ARBA" id="ARBA00022692"/>
    </source>
</evidence>
<keyword evidence="3 6" id="KW-1133">Transmembrane helix</keyword>